<dbReference type="SUPFAM" id="SSF53474">
    <property type="entry name" value="alpha/beta-Hydrolases"/>
    <property type="match status" value="1"/>
</dbReference>
<evidence type="ECO:0000256" key="1">
    <source>
        <dbReference type="ARBA" id="ARBA00022801"/>
    </source>
</evidence>
<dbReference type="PRINTS" id="PR00111">
    <property type="entry name" value="ABHYDROLASE"/>
</dbReference>
<accession>A0A0C1MME5</accession>
<keyword evidence="1" id="KW-0378">Hydrolase</keyword>
<dbReference type="Proteomes" id="UP000031327">
    <property type="component" value="Unassembled WGS sequence"/>
</dbReference>
<proteinExistence type="predicted"/>
<dbReference type="RefSeq" id="WP_039610206.1">
    <property type="nucleotide sequence ID" value="NZ_JWIC01000007.1"/>
</dbReference>
<dbReference type="Pfam" id="PF00561">
    <property type="entry name" value="Abhydrolase_1"/>
    <property type="match status" value="1"/>
</dbReference>
<name>A0A0C1MME5_9GAMM</name>
<dbReference type="GO" id="GO:0016020">
    <property type="term" value="C:membrane"/>
    <property type="evidence" value="ECO:0007669"/>
    <property type="project" value="TreeGrafter"/>
</dbReference>
<dbReference type="InterPro" id="IPR000073">
    <property type="entry name" value="AB_hydrolase_1"/>
</dbReference>
<reference evidence="3 4" key="1">
    <citation type="submission" date="2014-12" db="EMBL/GenBank/DDBJ databases">
        <title>Draft Genome Sequence of Pseudoalteromonas luteoviolacea HI1.</title>
        <authorList>
            <person name="Asahina A.Y."/>
            <person name="Hadfield M.G."/>
        </authorList>
    </citation>
    <scope>NUCLEOTIDE SEQUENCE [LARGE SCALE GENOMIC DNA]</scope>
    <source>
        <strain evidence="3 4">HI1</strain>
    </source>
</reference>
<feature type="domain" description="AB hydrolase-1" evidence="2">
    <location>
        <begin position="25"/>
        <end position="129"/>
    </location>
</feature>
<dbReference type="Gene3D" id="3.40.50.1820">
    <property type="entry name" value="alpha/beta hydrolase"/>
    <property type="match status" value="1"/>
</dbReference>
<dbReference type="OrthoDB" id="5296151at2"/>
<gene>
    <name evidence="3" type="ORF">JF50_14545</name>
</gene>
<dbReference type="PANTHER" id="PTHR43798">
    <property type="entry name" value="MONOACYLGLYCEROL LIPASE"/>
    <property type="match status" value="1"/>
</dbReference>
<sequence length="257" mass="28942">MNTCGYIEIDDASIYYQVSGNLRGKPLVLLHGGLGSMKDLTPIHTYLADEYCLIYIDLRGHGKSTLGSVKLSYELYQNDVLTILSFLKISQFSLFGFSDGGIVAYRIAVQYPEKVSRLITLGSQWRLEPGDPSIEVLKGLTVEFWLEKFADDVANYQLSNPQPHFHKLVDTVKAVWLDTSESGYPNSAVEQIQCPTLIMRGDHDFLFSLDEAATLQNKLKDADFANIPFTEHASHQESPEVVGKILQQFMLKRRCDL</sequence>
<dbReference type="EMBL" id="JWIC01000007">
    <property type="protein sequence ID" value="KID55628.1"/>
    <property type="molecule type" value="Genomic_DNA"/>
</dbReference>
<organism evidence="3 4">
    <name type="scientific">Pseudoalteromonas luteoviolacea</name>
    <dbReference type="NCBI Taxonomy" id="43657"/>
    <lineage>
        <taxon>Bacteria</taxon>
        <taxon>Pseudomonadati</taxon>
        <taxon>Pseudomonadota</taxon>
        <taxon>Gammaproteobacteria</taxon>
        <taxon>Alteromonadales</taxon>
        <taxon>Pseudoalteromonadaceae</taxon>
        <taxon>Pseudoalteromonas</taxon>
    </lineage>
</organism>
<dbReference type="PANTHER" id="PTHR43798:SF31">
    <property type="entry name" value="AB HYDROLASE SUPERFAMILY PROTEIN YCLE"/>
    <property type="match status" value="1"/>
</dbReference>
<dbReference type="InterPro" id="IPR029058">
    <property type="entry name" value="AB_hydrolase_fold"/>
</dbReference>
<comment type="caution">
    <text evidence="3">The sequence shown here is derived from an EMBL/GenBank/DDBJ whole genome shotgun (WGS) entry which is preliminary data.</text>
</comment>
<evidence type="ECO:0000313" key="4">
    <source>
        <dbReference type="Proteomes" id="UP000031327"/>
    </source>
</evidence>
<evidence type="ECO:0000313" key="3">
    <source>
        <dbReference type="EMBL" id="KID55628.1"/>
    </source>
</evidence>
<protein>
    <submittedName>
        <fullName evidence="3">Oxidoreductase</fullName>
    </submittedName>
</protein>
<dbReference type="InterPro" id="IPR050266">
    <property type="entry name" value="AB_hydrolase_sf"/>
</dbReference>
<dbReference type="GO" id="GO:0016787">
    <property type="term" value="F:hydrolase activity"/>
    <property type="evidence" value="ECO:0007669"/>
    <property type="project" value="UniProtKB-KW"/>
</dbReference>
<evidence type="ECO:0000259" key="2">
    <source>
        <dbReference type="Pfam" id="PF00561"/>
    </source>
</evidence>
<dbReference type="AlphaFoldDB" id="A0A0C1MME5"/>